<keyword evidence="2" id="KW-0812">Transmembrane</keyword>
<feature type="transmembrane region" description="Helical" evidence="2">
    <location>
        <begin position="54"/>
        <end position="71"/>
    </location>
</feature>
<gene>
    <name evidence="3" type="ORF">SAMN05216267_1004254</name>
</gene>
<feature type="region of interest" description="Disordered" evidence="1">
    <location>
        <begin position="1"/>
        <end position="48"/>
    </location>
</feature>
<evidence type="ECO:0000313" key="4">
    <source>
        <dbReference type="Proteomes" id="UP000181951"/>
    </source>
</evidence>
<evidence type="ECO:0000256" key="1">
    <source>
        <dbReference type="SAM" id="MobiDB-lite"/>
    </source>
</evidence>
<keyword evidence="2" id="KW-0472">Membrane</keyword>
<reference evidence="3 4" key="1">
    <citation type="submission" date="2016-10" db="EMBL/GenBank/DDBJ databases">
        <authorList>
            <person name="de Groot N.N."/>
        </authorList>
    </citation>
    <scope>NUCLEOTIDE SEQUENCE [LARGE SCALE GENOMIC DNA]</scope>
    <source>
        <strain evidence="3 4">CGMCC 4.2026</strain>
    </source>
</reference>
<sequence>MRAESATGRIECPANLLREVEAEEGPDTPEKNEPSAAPPPVRPPRTARGMRGRIAGLLLVLVSAGYFAVAADQSHNVPAARELSTELAGLTQETPSPVQQAVYRVPIPDQAENVAFYEANSWTKDTLYVQFTTTRDGLAAFLRQLGAGPADLHPGLRAVSIPAALAAKVPWTFPAGGDWAGMTSASPSPRPSHAITVDLGTPDRPTVFVASVIRFPSR</sequence>
<name>A0A1H8G4R2_9ACTN</name>
<dbReference type="AlphaFoldDB" id="A0A1H8G4R2"/>
<evidence type="ECO:0000313" key="3">
    <source>
        <dbReference type="EMBL" id="SEN38745.1"/>
    </source>
</evidence>
<dbReference type="Proteomes" id="UP000181951">
    <property type="component" value="Unassembled WGS sequence"/>
</dbReference>
<accession>A0A1H8G4R2</accession>
<protein>
    <submittedName>
        <fullName evidence="3">Uncharacterized protein</fullName>
    </submittedName>
</protein>
<dbReference type="EMBL" id="FODD01000004">
    <property type="protein sequence ID" value="SEN38745.1"/>
    <property type="molecule type" value="Genomic_DNA"/>
</dbReference>
<keyword evidence="2" id="KW-1133">Transmembrane helix</keyword>
<dbReference type="STRING" id="310780.SAMN05216267_1004254"/>
<keyword evidence="4" id="KW-1185">Reference proteome</keyword>
<proteinExistence type="predicted"/>
<evidence type="ECO:0000256" key="2">
    <source>
        <dbReference type="SAM" id="Phobius"/>
    </source>
</evidence>
<organism evidence="3 4">
    <name type="scientific">Actinacidiphila rubida</name>
    <dbReference type="NCBI Taxonomy" id="310780"/>
    <lineage>
        <taxon>Bacteria</taxon>
        <taxon>Bacillati</taxon>
        <taxon>Actinomycetota</taxon>
        <taxon>Actinomycetes</taxon>
        <taxon>Kitasatosporales</taxon>
        <taxon>Streptomycetaceae</taxon>
        <taxon>Actinacidiphila</taxon>
    </lineage>
</organism>